<gene>
    <name evidence="1" type="ORF">POL25_23850</name>
</gene>
<protein>
    <submittedName>
        <fullName evidence="1">Uncharacterized protein</fullName>
    </submittedName>
</protein>
<dbReference type="EMBL" id="JAQNDL010000002">
    <property type="protein sequence ID" value="MDC0719954.1"/>
    <property type="molecule type" value="Genomic_DNA"/>
</dbReference>
<evidence type="ECO:0000313" key="1">
    <source>
        <dbReference type="EMBL" id="MDC0719954.1"/>
    </source>
</evidence>
<accession>A0ABT5E256</accession>
<name>A0ABT5E256_9BACT</name>
<comment type="caution">
    <text evidence="1">The sequence shown here is derived from an EMBL/GenBank/DDBJ whole genome shotgun (WGS) entry which is preliminary data.</text>
</comment>
<reference evidence="1 2" key="1">
    <citation type="submission" date="2022-11" db="EMBL/GenBank/DDBJ databases">
        <title>Minimal conservation of predation-associated metabolite biosynthetic gene clusters underscores biosynthetic potential of Myxococcota including descriptions for ten novel species: Archangium lansinium sp. nov., Myxococcus landrumus sp. nov., Nannocystis bai.</title>
        <authorList>
            <person name="Ahearne A."/>
            <person name="Stevens C."/>
            <person name="Dowd S."/>
        </authorList>
    </citation>
    <scope>NUCLEOTIDE SEQUENCE [LARGE SCALE GENOMIC DNA]</scope>
    <source>
        <strain evidence="1 2">BB15-2</strain>
    </source>
</reference>
<dbReference type="Proteomes" id="UP001221686">
    <property type="component" value="Unassembled WGS sequence"/>
</dbReference>
<organism evidence="1 2">
    <name type="scientific">Nannocystis bainbridge</name>
    <dbReference type="NCBI Taxonomy" id="2995303"/>
    <lineage>
        <taxon>Bacteria</taxon>
        <taxon>Pseudomonadati</taxon>
        <taxon>Myxococcota</taxon>
        <taxon>Polyangia</taxon>
        <taxon>Nannocystales</taxon>
        <taxon>Nannocystaceae</taxon>
        <taxon>Nannocystis</taxon>
    </lineage>
</organism>
<evidence type="ECO:0000313" key="2">
    <source>
        <dbReference type="Proteomes" id="UP001221686"/>
    </source>
</evidence>
<dbReference type="RefSeq" id="WP_272088451.1">
    <property type="nucleotide sequence ID" value="NZ_JAQNDL010000002.1"/>
</dbReference>
<keyword evidence="2" id="KW-1185">Reference proteome</keyword>
<proteinExistence type="predicted"/>
<sequence length="163" mass="17327">MTFLDSAETIDAASPEAAAELFAEKHELGDSLATLHVNVAAEGEPGYMYEISVLPVPLYRARRLAGPLAALPELEPKDAPRLFRVTAPKHGIDVVQRAESPQEAAEAVADDYELDAVLGPVVVTVAPPGGAPSRFRIRAYPAVVYEAEAEGPDRSEDGEKHGA</sequence>